<dbReference type="GO" id="GO:0035435">
    <property type="term" value="P:phosphate ion transmembrane transport"/>
    <property type="evidence" value="ECO:0007669"/>
    <property type="project" value="InterPro"/>
</dbReference>
<dbReference type="GO" id="GO:0016887">
    <property type="term" value="F:ATP hydrolysis activity"/>
    <property type="evidence" value="ECO:0007669"/>
    <property type="project" value="InterPro"/>
</dbReference>
<dbReference type="RefSeq" id="WP_137062440.1">
    <property type="nucleotide sequence ID" value="NZ_PNXQ01000014.1"/>
</dbReference>
<dbReference type="PROSITE" id="PS00211">
    <property type="entry name" value="ABC_TRANSPORTER_1"/>
    <property type="match status" value="1"/>
</dbReference>
<gene>
    <name evidence="10" type="primary">pstB</name>
    <name evidence="10" type="ORF">C1I60_14875</name>
</gene>
<dbReference type="PANTHER" id="PTHR43423:SF10">
    <property type="entry name" value="PHOSPHATE IMPORT ATP-BINDING PROTEIN PSTB 2"/>
    <property type="match status" value="1"/>
</dbReference>
<comment type="caution">
    <text evidence="10">The sequence shown here is derived from an EMBL/GenBank/DDBJ whole genome shotgun (WGS) entry which is preliminary data.</text>
</comment>
<keyword evidence="6" id="KW-1278">Translocase</keyword>
<reference evidence="10 11" key="1">
    <citation type="submission" date="2018-01" db="EMBL/GenBank/DDBJ databases">
        <title>Bacillales members from the olive rhizosphere are effective biological control agents against Verticillium dahliae.</title>
        <authorList>
            <person name="Gomez-Lama C."/>
            <person name="Legarda G."/>
            <person name="Ruano-Rosa D."/>
            <person name="Pizarro-Tobias P."/>
            <person name="Valverde-Corredor A."/>
            <person name="Niqui J.L."/>
            <person name="Trivino J.C."/>
            <person name="Roca A."/>
            <person name="Mercado-Blanco J."/>
        </authorList>
    </citation>
    <scope>NUCLEOTIDE SEQUENCE [LARGE SCALE GENOMIC DNA]</scope>
    <source>
        <strain evidence="10 11">PIC167</strain>
    </source>
</reference>
<dbReference type="AlphaFoldDB" id="A0A4U2PX84"/>
<evidence type="ECO:0000259" key="9">
    <source>
        <dbReference type="PROSITE" id="PS50893"/>
    </source>
</evidence>
<evidence type="ECO:0000256" key="7">
    <source>
        <dbReference type="ARBA" id="ARBA00023136"/>
    </source>
</evidence>
<protein>
    <submittedName>
        <fullName evidence="10">Phosphate ABC transporter ATP-binding protein</fullName>
    </submittedName>
</protein>
<evidence type="ECO:0000313" key="11">
    <source>
        <dbReference type="Proteomes" id="UP000308114"/>
    </source>
</evidence>
<evidence type="ECO:0000313" key="10">
    <source>
        <dbReference type="EMBL" id="TKH42826.1"/>
    </source>
</evidence>
<dbReference type="SUPFAM" id="SSF52540">
    <property type="entry name" value="P-loop containing nucleoside triphosphate hydrolases"/>
    <property type="match status" value="1"/>
</dbReference>
<evidence type="ECO:0000256" key="4">
    <source>
        <dbReference type="ARBA" id="ARBA00022741"/>
    </source>
</evidence>
<dbReference type="PANTHER" id="PTHR43423">
    <property type="entry name" value="ABC TRANSPORTER I FAMILY MEMBER 17"/>
    <property type="match status" value="1"/>
</dbReference>
<keyword evidence="2" id="KW-1003">Cell membrane</keyword>
<dbReference type="Pfam" id="PF00005">
    <property type="entry name" value="ABC_tran"/>
    <property type="match status" value="1"/>
</dbReference>
<keyword evidence="7" id="KW-0472">Membrane</keyword>
<keyword evidence="1" id="KW-0813">Transport</keyword>
<keyword evidence="5 10" id="KW-0067">ATP-binding</keyword>
<sequence>MEQVITRTATPATPIQSTRSEQLAGQAPQPFSTEDLSIYYGSFEAVKKVNLAFPEQTVTALIGPSGCGKSTFLRSLNRMNDEIASSSTTGHIWMDGQDLTAPGTDVIKLRQQIGMVWQRPNPFYKSIYNNIAFGPKYRGVRNKKQLDEIVESSLRKAALWDEVKDRLHDSALALSGGQQQRLCIARALSVQPKILLLDEPASALDPVSTGKVEELITELKKELRIVIVTHNMQQAARISDYTAYFYIGSLVEHGKTNDIFTNPENELTQEYIMGRFG</sequence>
<evidence type="ECO:0000256" key="2">
    <source>
        <dbReference type="ARBA" id="ARBA00022475"/>
    </source>
</evidence>
<proteinExistence type="predicted"/>
<dbReference type="InterPro" id="IPR027417">
    <property type="entry name" value="P-loop_NTPase"/>
</dbReference>
<dbReference type="NCBIfam" id="TIGR00972">
    <property type="entry name" value="3a0107s01c2"/>
    <property type="match status" value="1"/>
</dbReference>
<accession>A0A4U2PX84</accession>
<organism evidence="10 11">
    <name type="scientific">Paenibacillus terrae</name>
    <dbReference type="NCBI Taxonomy" id="159743"/>
    <lineage>
        <taxon>Bacteria</taxon>
        <taxon>Bacillati</taxon>
        <taxon>Bacillota</taxon>
        <taxon>Bacilli</taxon>
        <taxon>Bacillales</taxon>
        <taxon>Paenibacillaceae</taxon>
        <taxon>Paenibacillus</taxon>
    </lineage>
</organism>
<dbReference type="GO" id="GO:0005315">
    <property type="term" value="F:phosphate transmembrane transporter activity"/>
    <property type="evidence" value="ECO:0007669"/>
    <property type="project" value="InterPro"/>
</dbReference>
<dbReference type="EMBL" id="PNXQ01000014">
    <property type="protein sequence ID" value="TKH42826.1"/>
    <property type="molecule type" value="Genomic_DNA"/>
</dbReference>
<dbReference type="InterPro" id="IPR005670">
    <property type="entry name" value="PstB-like"/>
</dbReference>
<dbReference type="Gene3D" id="3.40.50.300">
    <property type="entry name" value="P-loop containing nucleotide triphosphate hydrolases"/>
    <property type="match status" value="1"/>
</dbReference>
<evidence type="ECO:0000256" key="1">
    <source>
        <dbReference type="ARBA" id="ARBA00022448"/>
    </source>
</evidence>
<dbReference type="CDD" id="cd03260">
    <property type="entry name" value="ABC_PstB_phosphate_transporter"/>
    <property type="match status" value="1"/>
</dbReference>
<dbReference type="PROSITE" id="PS50893">
    <property type="entry name" value="ABC_TRANSPORTER_2"/>
    <property type="match status" value="1"/>
</dbReference>
<dbReference type="InterPro" id="IPR003593">
    <property type="entry name" value="AAA+_ATPase"/>
</dbReference>
<dbReference type="Proteomes" id="UP000308114">
    <property type="component" value="Unassembled WGS sequence"/>
</dbReference>
<name>A0A4U2PX84_9BACL</name>
<keyword evidence="3" id="KW-0592">Phosphate transport</keyword>
<feature type="region of interest" description="Disordered" evidence="8">
    <location>
        <begin position="1"/>
        <end position="28"/>
    </location>
</feature>
<keyword evidence="4" id="KW-0547">Nucleotide-binding</keyword>
<evidence type="ECO:0000256" key="5">
    <source>
        <dbReference type="ARBA" id="ARBA00022840"/>
    </source>
</evidence>
<dbReference type="GO" id="GO:0005524">
    <property type="term" value="F:ATP binding"/>
    <property type="evidence" value="ECO:0007669"/>
    <property type="project" value="UniProtKB-KW"/>
</dbReference>
<dbReference type="InterPro" id="IPR017871">
    <property type="entry name" value="ABC_transporter-like_CS"/>
</dbReference>
<dbReference type="SMART" id="SM00382">
    <property type="entry name" value="AAA"/>
    <property type="match status" value="1"/>
</dbReference>
<evidence type="ECO:0000256" key="8">
    <source>
        <dbReference type="SAM" id="MobiDB-lite"/>
    </source>
</evidence>
<dbReference type="InterPro" id="IPR003439">
    <property type="entry name" value="ABC_transporter-like_ATP-bd"/>
</dbReference>
<evidence type="ECO:0000256" key="3">
    <source>
        <dbReference type="ARBA" id="ARBA00022592"/>
    </source>
</evidence>
<dbReference type="GO" id="GO:0016020">
    <property type="term" value="C:membrane"/>
    <property type="evidence" value="ECO:0007669"/>
    <property type="project" value="InterPro"/>
</dbReference>
<evidence type="ECO:0000256" key="6">
    <source>
        <dbReference type="ARBA" id="ARBA00022967"/>
    </source>
</evidence>
<feature type="domain" description="ABC transporter" evidence="9">
    <location>
        <begin position="31"/>
        <end position="272"/>
    </location>
</feature>